<evidence type="ECO:0000313" key="2">
    <source>
        <dbReference type="EMBL" id="GJT33962.1"/>
    </source>
</evidence>
<keyword evidence="3" id="KW-1185">Reference proteome</keyword>
<protein>
    <submittedName>
        <fullName evidence="2">Uncharacterized protein</fullName>
    </submittedName>
</protein>
<feature type="compositionally biased region" description="Basic and acidic residues" evidence="1">
    <location>
        <begin position="88"/>
        <end position="107"/>
    </location>
</feature>
<proteinExistence type="predicted"/>
<name>A0ABQ5D6E0_9ASTR</name>
<gene>
    <name evidence="2" type="ORF">Tco_0924381</name>
</gene>
<dbReference type="EMBL" id="BQNB010014922">
    <property type="protein sequence ID" value="GJT33962.1"/>
    <property type="molecule type" value="Genomic_DNA"/>
</dbReference>
<organism evidence="2 3">
    <name type="scientific">Tanacetum coccineum</name>
    <dbReference type="NCBI Taxonomy" id="301880"/>
    <lineage>
        <taxon>Eukaryota</taxon>
        <taxon>Viridiplantae</taxon>
        <taxon>Streptophyta</taxon>
        <taxon>Embryophyta</taxon>
        <taxon>Tracheophyta</taxon>
        <taxon>Spermatophyta</taxon>
        <taxon>Magnoliopsida</taxon>
        <taxon>eudicotyledons</taxon>
        <taxon>Gunneridae</taxon>
        <taxon>Pentapetalae</taxon>
        <taxon>asterids</taxon>
        <taxon>campanulids</taxon>
        <taxon>Asterales</taxon>
        <taxon>Asteraceae</taxon>
        <taxon>Asteroideae</taxon>
        <taxon>Anthemideae</taxon>
        <taxon>Anthemidinae</taxon>
        <taxon>Tanacetum</taxon>
    </lineage>
</organism>
<dbReference type="Proteomes" id="UP001151760">
    <property type="component" value="Unassembled WGS sequence"/>
</dbReference>
<reference evidence="2" key="2">
    <citation type="submission" date="2022-01" db="EMBL/GenBank/DDBJ databases">
        <authorList>
            <person name="Yamashiro T."/>
            <person name="Shiraishi A."/>
            <person name="Satake H."/>
            <person name="Nakayama K."/>
        </authorList>
    </citation>
    <scope>NUCLEOTIDE SEQUENCE</scope>
</reference>
<feature type="region of interest" description="Disordered" evidence="1">
    <location>
        <begin position="84"/>
        <end position="107"/>
    </location>
</feature>
<evidence type="ECO:0000256" key="1">
    <source>
        <dbReference type="SAM" id="MobiDB-lite"/>
    </source>
</evidence>
<feature type="non-terminal residue" evidence="2">
    <location>
        <position position="1"/>
    </location>
</feature>
<accession>A0ABQ5D6E0</accession>
<comment type="caution">
    <text evidence="2">The sequence shown here is derived from an EMBL/GenBank/DDBJ whole genome shotgun (WGS) entry which is preliminary data.</text>
</comment>
<evidence type="ECO:0000313" key="3">
    <source>
        <dbReference type="Proteomes" id="UP001151760"/>
    </source>
</evidence>
<sequence>EIVIFICLVEHEATTGMMIVGMSSCYGGYGVVYLMKQHIAEDYLESVLSYTQAGDKGLCCHGVLRDSTTAVGFHRNLQAGGEYEDKDEDFRRSPYKDKDTEDIRRYS</sequence>
<reference evidence="2" key="1">
    <citation type="journal article" date="2022" name="Int. J. Mol. Sci.">
        <title>Draft Genome of Tanacetum Coccineum: Genomic Comparison of Closely Related Tanacetum-Family Plants.</title>
        <authorList>
            <person name="Yamashiro T."/>
            <person name="Shiraishi A."/>
            <person name="Nakayama K."/>
            <person name="Satake H."/>
        </authorList>
    </citation>
    <scope>NUCLEOTIDE SEQUENCE</scope>
</reference>